<evidence type="ECO:0000313" key="6">
    <source>
        <dbReference type="Proteomes" id="UP000235036"/>
    </source>
</evidence>
<evidence type="ECO:0000256" key="1">
    <source>
        <dbReference type="ARBA" id="ARBA00023015"/>
    </source>
</evidence>
<evidence type="ECO:0000256" key="2">
    <source>
        <dbReference type="ARBA" id="ARBA00023163"/>
    </source>
</evidence>
<proteinExistence type="predicted"/>
<dbReference type="InterPro" id="IPR035897">
    <property type="entry name" value="Toll_tir_struct_dom_sf"/>
</dbReference>
<dbReference type="InterPro" id="IPR003018">
    <property type="entry name" value="GAF"/>
</dbReference>
<dbReference type="SUPFAM" id="SSF55781">
    <property type="entry name" value="GAF domain-like"/>
    <property type="match status" value="2"/>
</dbReference>
<evidence type="ECO:0000313" key="5">
    <source>
        <dbReference type="EMBL" id="PLZ93552.1"/>
    </source>
</evidence>
<keyword evidence="6" id="KW-1185">Reference proteome</keyword>
<feature type="domain" description="GAF" evidence="4">
    <location>
        <begin position="520"/>
        <end position="690"/>
    </location>
</feature>
<keyword evidence="2" id="KW-0804">Transcription</keyword>
<feature type="region of interest" description="Disordered" evidence="3">
    <location>
        <begin position="883"/>
        <end position="903"/>
    </location>
</feature>
<dbReference type="AlphaFoldDB" id="A0A2N6K7Z5"/>
<comment type="caution">
    <text evidence="5">The sequence shown here is derived from an EMBL/GenBank/DDBJ whole genome shotgun (WGS) entry which is preliminary data.</text>
</comment>
<dbReference type="Gene3D" id="3.30.450.40">
    <property type="match status" value="2"/>
</dbReference>
<sequence length="903" mass="103189">MTMIPPDVLKDLVAEENLSQAEQEVLSLALDGKSPTEIQSLLGIESQNAVQKRLGKIYAKFRLTGAGPGKLAKLQKILTDRYQLKLGKKKVLIFWSGKTGKYVAQRLIDIFRHPQIDASILDVDINSSSLWLAEITQSLEGINYGIICLTPGFSQNSWVNFAVGFLSGKINNFKLLRFSREKLTEPLLHFPIINGTTQDSLAELFHEMTGTDIQEAKDWIQFKLANANWWQEIIQQKQEQPVPDESSDFQLILNAGLQILKDNKCFQTNKLFQKLIINVLTDVGHQLEEVGSNGRVYSIPLELYPRYLVRLQKDRDIQPRVQAISIVGYVEHFWANDRGDEVGKTANPESERIFIFSDIQEYKKSTKFLLEHASKYKVYVMMRDAYEPLAQEFCSNEKLTKWQDDDYSLPTKQYAILEAADQSQLLVWYNEDNLSDKRHKRFANFSAITEQVSLYKEAFDRIKSSQYVVPFTLENTANLEQVTEFFREVEYKLSQTNSITPEELLEDLQKVRNELISLTEENKVIDKALSFVRKRLHSQTASIFIFSKDGKLHRKGIQGVDVKGKPIDNQWFAQESYAVGESFTGKTALPQEDGFGKPQCSNKLNEEALDSRSQAEYSKKLGKINCGLAVPLNGQNKTYGVLEVINKINSNTGIPLNYCGFTQNEIYWLSAIASAVATALSNIRRNRQNQLESDISSFLVNYQQNEEKAYDEVVTRLISEHTAFEVCILRIKNQAEVLEIKAKKYVSRVVNWEQRKNEGIKLREGIVGKVLESGEPIIIKNISKEIDQFKNQQWVVANQFKSFGCFPLIYQTEVVGTLSLYAAYEYDFHRSCQEFLNRICSLIAAFIGRKKEEREVREFFSQSCNYAPNQPNDLIKELDSIYTPSPKTEKNSGNEVASVPILD</sequence>
<evidence type="ECO:0000259" key="4">
    <source>
        <dbReference type="SMART" id="SM00065"/>
    </source>
</evidence>
<name>A0A2N6K7Z5_FISMU</name>
<accession>A0A2N6K7Z5</accession>
<gene>
    <name evidence="5" type="ORF">CEN44_02940</name>
</gene>
<organism evidence="5 6">
    <name type="scientific">Fischerella muscicola CCMEE 5323</name>
    <dbReference type="NCBI Taxonomy" id="2019572"/>
    <lineage>
        <taxon>Bacteria</taxon>
        <taxon>Bacillati</taxon>
        <taxon>Cyanobacteriota</taxon>
        <taxon>Cyanophyceae</taxon>
        <taxon>Nostocales</taxon>
        <taxon>Hapalosiphonaceae</taxon>
        <taxon>Fischerella</taxon>
    </lineage>
</organism>
<keyword evidence="1" id="KW-0805">Transcription regulation</keyword>
<dbReference type="InterPro" id="IPR029016">
    <property type="entry name" value="GAF-like_dom_sf"/>
</dbReference>
<dbReference type="EMBL" id="NRQW01000062">
    <property type="protein sequence ID" value="PLZ93552.1"/>
    <property type="molecule type" value="Genomic_DNA"/>
</dbReference>
<dbReference type="SUPFAM" id="SSF52200">
    <property type="entry name" value="Toll/Interleukin receptor TIR domain"/>
    <property type="match status" value="1"/>
</dbReference>
<reference evidence="5 6" key="1">
    <citation type="submission" date="2017-08" db="EMBL/GenBank/DDBJ databases">
        <title>Genomes of Fischerella (Mastigocladus) sp. strains.</title>
        <authorList>
            <person name="Miller S.R."/>
        </authorList>
    </citation>
    <scope>NUCLEOTIDE SEQUENCE [LARGE SCALE GENOMIC DNA]</scope>
    <source>
        <strain evidence="5 6">CCMEE 5323</strain>
    </source>
</reference>
<dbReference type="SMART" id="SM00065">
    <property type="entry name" value="GAF"/>
    <property type="match status" value="2"/>
</dbReference>
<protein>
    <recommendedName>
        <fullName evidence="4">GAF domain-containing protein</fullName>
    </recommendedName>
</protein>
<dbReference type="Gene3D" id="1.10.10.10">
    <property type="entry name" value="Winged helix-like DNA-binding domain superfamily/Winged helix DNA-binding domain"/>
    <property type="match status" value="1"/>
</dbReference>
<dbReference type="InterPro" id="IPR036388">
    <property type="entry name" value="WH-like_DNA-bd_sf"/>
</dbReference>
<feature type="domain" description="GAF" evidence="4">
    <location>
        <begin position="705"/>
        <end position="857"/>
    </location>
</feature>
<dbReference type="Proteomes" id="UP000235036">
    <property type="component" value="Unassembled WGS sequence"/>
</dbReference>
<dbReference type="Pfam" id="PF01590">
    <property type="entry name" value="GAF"/>
    <property type="match status" value="1"/>
</dbReference>
<evidence type="ECO:0000256" key="3">
    <source>
        <dbReference type="SAM" id="MobiDB-lite"/>
    </source>
</evidence>